<dbReference type="EMBL" id="CM009755">
    <property type="protein sequence ID" value="PUZ47260.1"/>
    <property type="molecule type" value="Genomic_DNA"/>
</dbReference>
<keyword evidence="4" id="KW-0175">Coiled coil</keyword>
<reference evidence="6 7" key="1">
    <citation type="submission" date="2018-04" db="EMBL/GenBank/DDBJ databases">
        <title>WGS assembly of Panicum hallii var. hallii HAL2.</title>
        <authorList>
            <person name="Lovell J."/>
            <person name="Jenkins J."/>
            <person name="Lowry D."/>
            <person name="Mamidi S."/>
            <person name="Sreedasyam A."/>
            <person name="Weng X."/>
            <person name="Barry K."/>
            <person name="Bonette J."/>
            <person name="Campitelli B."/>
            <person name="Daum C."/>
            <person name="Gordon S."/>
            <person name="Gould B."/>
            <person name="Lipzen A."/>
            <person name="MacQueen A."/>
            <person name="Palacio-Mejia J."/>
            <person name="Plott C."/>
            <person name="Shakirov E."/>
            <person name="Shu S."/>
            <person name="Yoshinaga Y."/>
            <person name="Zane M."/>
            <person name="Rokhsar D."/>
            <person name="Grimwood J."/>
            <person name="Schmutz J."/>
            <person name="Juenger T."/>
        </authorList>
    </citation>
    <scope>NUCLEOTIDE SEQUENCE [LARGE SCALE GENOMIC DNA]</scope>
    <source>
        <strain evidence="7">cv. HAL2</strain>
    </source>
</reference>
<dbReference type="PANTHER" id="PTHR10903">
    <property type="entry name" value="GTPASE, IMAP FAMILY MEMBER-RELATED"/>
    <property type="match status" value="1"/>
</dbReference>
<sequence>MGGGGGDVDCELRRPCPAAADDVTLVLVGKVGSGKSATANSTLGFNAFASEYSCTSVTETCQVRSTTLSLGEAAAPRTVHVIDTPRLYDINVKTKETHKEIAKCLDMSRDGIHAMLMVFSAATRFTPEDADTIKSIKMFFGDKIVDHMILQDIAISLLLVVACGDGHALMARALDYVGYAPNLRVLVIVVLSKLSDRFSFILEMALAFEELFCYNLYAIFPRDTIQACGDRVLLFDKKSYDELKLHTQLVELFNAVDSVIAHNRGKPFTNQMFAQIQEVYATKEDIRLEAEQMLKSQKEIYDGHIMQIAKMVEEKLNTRIESLQEQLREEQKARQEAEKKVREAVLRSEEETQRLREDLEKSRQDRECQFCEKFRWMECTIM</sequence>
<dbReference type="PANTHER" id="PTHR10903:SF162">
    <property type="entry name" value="AIG1-TYPE G DOMAIN-CONTAINING PROTEIN"/>
    <property type="match status" value="1"/>
</dbReference>
<evidence type="ECO:0000256" key="3">
    <source>
        <dbReference type="ARBA" id="ARBA00023134"/>
    </source>
</evidence>
<dbReference type="SUPFAM" id="SSF52540">
    <property type="entry name" value="P-loop containing nucleoside triphosphate hydrolases"/>
    <property type="match status" value="1"/>
</dbReference>
<dbReference type="PROSITE" id="PS51720">
    <property type="entry name" value="G_AIG1"/>
    <property type="match status" value="1"/>
</dbReference>
<evidence type="ECO:0000313" key="7">
    <source>
        <dbReference type="Proteomes" id="UP000244336"/>
    </source>
</evidence>
<dbReference type="Pfam" id="PF04548">
    <property type="entry name" value="AIG1"/>
    <property type="match status" value="2"/>
</dbReference>
<proteinExistence type="inferred from homology"/>
<dbReference type="STRING" id="1504633.A0A2T7CV95"/>
<dbReference type="OrthoDB" id="660477at2759"/>
<evidence type="ECO:0000256" key="4">
    <source>
        <dbReference type="SAM" id="Coils"/>
    </source>
</evidence>
<keyword evidence="3" id="KW-0342">GTP-binding</keyword>
<dbReference type="Proteomes" id="UP000244336">
    <property type="component" value="Chromosome 7"/>
</dbReference>
<feature type="coiled-coil region" evidence="4">
    <location>
        <begin position="306"/>
        <end position="365"/>
    </location>
</feature>
<comment type="similarity">
    <text evidence="1">Belongs to the TRAFAC class TrmE-Era-EngA-EngB-Septin-like GTPase superfamily. AIG1/Toc34/Toc159-like paraseptin GTPase family. IAN subfamily.</text>
</comment>
<dbReference type="AlphaFoldDB" id="A0A2T7CV95"/>
<organism evidence="6 7">
    <name type="scientific">Panicum hallii var. hallii</name>
    <dbReference type="NCBI Taxonomy" id="1504633"/>
    <lineage>
        <taxon>Eukaryota</taxon>
        <taxon>Viridiplantae</taxon>
        <taxon>Streptophyta</taxon>
        <taxon>Embryophyta</taxon>
        <taxon>Tracheophyta</taxon>
        <taxon>Spermatophyta</taxon>
        <taxon>Magnoliopsida</taxon>
        <taxon>Liliopsida</taxon>
        <taxon>Poales</taxon>
        <taxon>Poaceae</taxon>
        <taxon>PACMAD clade</taxon>
        <taxon>Panicoideae</taxon>
        <taxon>Panicodae</taxon>
        <taxon>Paniceae</taxon>
        <taxon>Panicinae</taxon>
        <taxon>Panicum</taxon>
        <taxon>Panicum sect. Panicum</taxon>
    </lineage>
</organism>
<keyword evidence="7" id="KW-1185">Reference proteome</keyword>
<dbReference type="FunFam" id="3.40.50.300:FF:000840">
    <property type="entry name" value="Immune-associated nucleotide-binding protein 9"/>
    <property type="match status" value="1"/>
</dbReference>
<dbReference type="Gramene" id="PUZ47260">
    <property type="protein sequence ID" value="PUZ47260"/>
    <property type="gene ID" value="GQ55_7G150600"/>
</dbReference>
<evidence type="ECO:0000259" key="5">
    <source>
        <dbReference type="PROSITE" id="PS51720"/>
    </source>
</evidence>
<evidence type="ECO:0000256" key="1">
    <source>
        <dbReference type="ARBA" id="ARBA00008535"/>
    </source>
</evidence>
<feature type="domain" description="AIG1-type G" evidence="5">
    <location>
        <begin position="20"/>
        <end position="277"/>
    </location>
</feature>
<dbReference type="InterPro" id="IPR027417">
    <property type="entry name" value="P-loop_NTPase"/>
</dbReference>
<evidence type="ECO:0000313" key="6">
    <source>
        <dbReference type="EMBL" id="PUZ47260.1"/>
    </source>
</evidence>
<dbReference type="InterPro" id="IPR045058">
    <property type="entry name" value="GIMA/IAN/Toc"/>
</dbReference>
<protein>
    <recommendedName>
        <fullName evidence="5">AIG1-type G domain-containing protein</fullName>
    </recommendedName>
</protein>
<gene>
    <name evidence="6" type="ORF">GQ55_7G150600</name>
</gene>
<dbReference type="Gene3D" id="3.40.50.300">
    <property type="entry name" value="P-loop containing nucleotide triphosphate hydrolases"/>
    <property type="match status" value="2"/>
</dbReference>
<evidence type="ECO:0000256" key="2">
    <source>
        <dbReference type="ARBA" id="ARBA00022741"/>
    </source>
</evidence>
<keyword evidence="2" id="KW-0547">Nucleotide-binding</keyword>
<dbReference type="InterPro" id="IPR006703">
    <property type="entry name" value="G_AIG1"/>
</dbReference>
<accession>A0A2T7CV95</accession>
<dbReference type="GO" id="GO:0005525">
    <property type="term" value="F:GTP binding"/>
    <property type="evidence" value="ECO:0007669"/>
    <property type="project" value="UniProtKB-KW"/>
</dbReference>
<name>A0A2T7CV95_9POAL</name>